<comment type="caution">
    <text evidence="2">The sequence shown here is derived from an EMBL/GenBank/DDBJ whole genome shotgun (WGS) entry which is preliminary data.</text>
</comment>
<protein>
    <submittedName>
        <fullName evidence="2">Seg</fullName>
    </submittedName>
</protein>
<dbReference type="Gene3D" id="3.30.70.2650">
    <property type="match status" value="1"/>
</dbReference>
<evidence type="ECO:0000259" key="1">
    <source>
        <dbReference type="Pfam" id="PF20803"/>
    </source>
</evidence>
<dbReference type="InterPro" id="IPR048846">
    <property type="entry name" value="PaaX-like_central"/>
</dbReference>
<dbReference type="Pfam" id="PF20803">
    <property type="entry name" value="PaaX_M"/>
    <property type="match status" value="1"/>
</dbReference>
<evidence type="ECO:0000313" key="3">
    <source>
        <dbReference type="Proteomes" id="UP000033930"/>
    </source>
</evidence>
<name>A0A0G0V9C3_9BACT</name>
<gene>
    <name evidence="2" type="ORF">UU50_C0027G0004</name>
</gene>
<accession>A0A0G0V9C3</accession>
<dbReference type="AlphaFoldDB" id="A0A0G0V9C3"/>
<evidence type="ECO:0000313" key="2">
    <source>
        <dbReference type="EMBL" id="KKR97598.1"/>
    </source>
</evidence>
<reference evidence="2 3" key="1">
    <citation type="journal article" date="2015" name="Nature">
        <title>rRNA introns, odd ribosomes, and small enigmatic genomes across a large radiation of phyla.</title>
        <authorList>
            <person name="Brown C.T."/>
            <person name="Hug L.A."/>
            <person name="Thomas B.C."/>
            <person name="Sharon I."/>
            <person name="Castelle C.J."/>
            <person name="Singh A."/>
            <person name="Wilkins M.J."/>
            <person name="Williams K.H."/>
            <person name="Banfield J.F."/>
        </authorList>
    </citation>
    <scope>NUCLEOTIDE SEQUENCE [LARGE SCALE GENOMIC DNA]</scope>
</reference>
<sequence length="168" mass="19605">MKQDSYAARVLLNIEDGLDNFFFTLSNSHLVMKVGVDDARTILWRQEESRKKRAIKYLQNKKLIKIKRLGNKYQTILTDDGIAEYFRLKVLRSDLLPNDKVTMVVFDIPESQSNSRKQLRRFLDHAGFMPIQKSVWISPFDAGQELAKLFKVKGKNGWIKVFVAKQIR</sequence>
<dbReference type="EMBL" id="LCAW01000027">
    <property type="protein sequence ID" value="KKR97598.1"/>
    <property type="molecule type" value="Genomic_DNA"/>
</dbReference>
<feature type="domain" description="Transcriptional repressor PaaX-like central Cas2-like" evidence="1">
    <location>
        <begin position="102"/>
        <end position="166"/>
    </location>
</feature>
<dbReference type="Proteomes" id="UP000033930">
    <property type="component" value="Unassembled WGS sequence"/>
</dbReference>
<organism evidence="2 3">
    <name type="scientific">Candidatus Uhrbacteria bacterium GW2011_GWC1_41_20</name>
    <dbReference type="NCBI Taxonomy" id="1618983"/>
    <lineage>
        <taxon>Bacteria</taxon>
        <taxon>Candidatus Uhriibacteriota</taxon>
    </lineage>
</organism>
<proteinExistence type="predicted"/>
<dbReference type="SUPFAM" id="SSF143430">
    <property type="entry name" value="TTP0101/SSO1404-like"/>
    <property type="match status" value="1"/>
</dbReference>